<reference evidence="10" key="1">
    <citation type="submission" date="2016-03" db="EMBL/GenBank/DDBJ databases">
        <authorList>
            <person name="Ploux O."/>
        </authorList>
    </citation>
    <scope>NUCLEOTIDE SEQUENCE</scope>
    <source>
        <tissue evidence="10">Mantle</tissue>
    </source>
</reference>
<dbReference type="PRINTS" id="PR00705">
    <property type="entry name" value="PAPAIN"/>
</dbReference>
<dbReference type="InterPro" id="IPR013128">
    <property type="entry name" value="Peptidase_C1A"/>
</dbReference>
<dbReference type="FunFam" id="3.90.70.10:FF:000006">
    <property type="entry name" value="Cathepsin S"/>
    <property type="match status" value="1"/>
</dbReference>
<dbReference type="PROSITE" id="PS00640">
    <property type="entry name" value="THIOL_PROTEASE_ASN"/>
    <property type="match status" value="1"/>
</dbReference>
<dbReference type="PROSITE" id="PS00639">
    <property type="entry name" value="THIOL_PROTEASE_HIS"/>
    <property type="match status" value="1"/>
</dbReference>
<dbReference type="InterPro" id="IPR000169">
    <property type="entry name" value="Pept_cys_AS"/>
</dbReference>
<comment type="similarity">
    <text evidence="1">Belongs to the peptidase C1 family.</text>
</comment>
<dbReference type="EMBL" id="GELH01000756">
    <property type="protein sequence ID" value="JAS03516.1"/>
    <property type="molecule type" value="Transcribed_RNA"/>
</dbReference>
<proteinExistence type="inferred from homology"/>
<evidence type="ECO:0000256" key="4">
    <source>
        <dbReference type="ARBA" id="ARBA00022807"/>
    </source>
</evidence>
<evidence type="ECO:0000256" key="2">
    <source>
        <dbReference type="ARBA" id="ARBA00022670"/>
    </source>
</evidence>
<dbReference type="InterPro" id="IPR038765">
    <property type="entry name" value="Papain-like_cys_pep_sf"/>
</dbReference>
<dbReference type="InterPro" id="IPR025660">
    <property type="entry name" value="Pept_his_AS"/>
</dbReference>
<dbReference type="SUPFAM" id="SSF54001">
    <property type="entry name" value="Cysteine proteinases"/>
    <property type="match status" value="1"/>
</dbReference>
<keyword evidence="5" id="KW-0865">Zymogen</keyword>
<dbReference type="Pfam" id="PF08246">
    <property type="entry name" value="Inhibitor_I29"/>
    <property type="match status" value="1"/>
</dbReference>
<evidence type="ECO:0000313" key="10">
    <source>
        <dbReference type="EMBL" id="JAS03516.1"/>
    </source>
</evidence>
<dbReference type="AlphaFoldDB" id="A0A194AP10"/>
<keyword evidence="6" id="KW-1015">Disulfide bond</keyword>
<dbReference type="CDD" id="cd02248">
    <property type="entry name" value="Peptidase_C1A"/>
    <property type="match status" value="1"/>
</dbReference>
<evidence type="ECO:0000259" key="8">
    <source>
        <dbReference type="SMART" id="SM00645"/>
    </source>
</evidence>
<evidence type="ECO:0000256" key="6">
    <source>
        <dbReference type="ARBA" id="ARBA00023157"/>
    </source>
</evidence>
<dbReference type="GO" id="GO:0008234">
    <property type="term" value="F:cysteine-type peptidase activity"/>
    <property type="evidence" value="ECO:0007669"/>
    <property type="project" value="UniProtKB-KW"/>
</dbReference>
<feature type="signal peptide" evidence="7">
    <location>
        <begin position="1"/>
        <end position="16"/>
    </location>
</feature>
<feature type="domain" description="Peptidase C1A papain C-terminal" evidence="8">
    <location>
        <begin position="143"/>
        <end position="359"/>
    </location>
</feature>
<keyword evidence="3" id="KW-0378">Hydrolase</keyword>
<dbReference type="InterPro" id="IPR039417">
    <property type="entry name" value="Peptidase_C1A_papain-like"/>
</dbReference>
<dbReference type="PROSITE" id="PS00139">
    <property type="entry name" value="THIOL_PROTEASE_CYS"/>
    <property type="match status" value="1"/>
</dbReference>
<protein>
    <submittedName>
        <fullName evidence="10">Putative cathepsin L</fullName>
    </submittedName>
</protein>
<evidence type="ECO:0000256" key="5">
    <source>
        <dbReference type="ARBA" id="ARBA00023145"/>
    </source>
</evidence>
<organism evidence="10">
    <name type="scientific">Pinctada fucata</name>
    <name type="common">Akoya pearl oyster</name>
    <name type="synonym">Pinctada imbricata fucata</name>
    <dbReference type="NCBI Taxonomy" id="50426"/>
    <lineage>
        <taxon>Eukaryota</taxon>
        <taxon>Metazoa</taxon>
        <taxon>Spiralia</taxon>
        <taxon>Lophotrochozoa</taxon>
        <taxon>Mollusca</taxon>
        <taxon>Bivalvia</taxon>
        <taxon>Autobranchia</taxon>
        <taxon>Pteriomorphia</taxon>
        <taxon>Pterioida</taxon>
        <taxon>Pterioidea</taxon>
        <taxon>Pteriidae</taxon>
        <taxon>Pinctada</taxon>
    </lineage>
</organism>
<accession>A0A194AP10</accession>
<keyword evidence="2" id="KW-0645">Protease</keyword>
<keyword evidence="4" id="KW-0788">Thiol protease</keyword>
<name>A0A194AP10_PINFU</name>
<evidence type="ECO:0000256" key="1">
    <source>
        <dbReference type="ARBA" id="ARBA00008455"/>
    </source>
</evidence>
<feature type="domain" description="Cathepsin propeptide inhibitor" evidence="9">
    <location>
        <begin position="54"/>
        <end position="114"/>
    </location>
</feature>
<evidence type="ECO:0000259" key="9">
    <source>
        <dbReference type="SMART" id="SM00848"/>
    </source>
</evidence>
<evidence type="ECO:0000256" key="3">
    <source>
        <dbReference type="ARBA" id="ARBA00022801"/>
    </source>
</evidence>
<dbReference type="SMART" id="SM00645">
    <property type="entry name" value="Pept_C1"/>
    <property type="match status" value="1"/>
</dbReference>
<dbReference type="Gene3D" id="3.90.70.10">
    <property type="entry name" value="Cysteine proteinases"/>
    <property type="match status" value="1"/>
</dbReference>
<dbReference type="PANTHER" id="PTHR12411">
    <property type="entry name" value="CYSTEINE PROTEASE FAMILY C1-RELATED"/>
    <property type="match status" value="1"/>
</dbReference>
<dbReference type="EMBL" id="GELH01000755">
    <property type="protein sequence ID" value="JAS03517.1"/>
    <property type="molecule type" value="Transcribed_RNA"/>
</dbReference>
<dbReference type="InterPro" id="IPR013201">
    <property type="entry name" value="Prot_inhib_I29"/>
</dbReference>
<feature type="chain" id="PRO_5013418920" evidence="7">
    <location>
        <begin position="17"/>
        <end position="362"/>
    </location>
</feature>
<dbReference type="SMART" id="SM00848">
    <property type="entry name" value="Inhibitor_I29"/>
    <property type="match status" value="1"/>
</dbReference>
<dbReference type="Pfam" id="PF00112">
    <property type="entry name" value="Peptidase_C1"/>
    <property type="match status" value="1"/>
</dbReference>
<dbReference type="InterPro" id="IPR025661">
    <property type="entry name" value="Pept_asp_AS"/>
</dbReference>
<dbReference type="GO" id="GO:0006508">
    <property type="term" value="P:proteolysis"/>
    <property type="evidence" value="ECO:0007669"/>
    <property type="project" value="UniProtKB-KW"/>
</dbReference>
<sequence>MYTLIAVICVLTVVSAAPQAVNWFEIQPAKVEHASNLKLQVKASTRLGPYHETWKEFKTLFGKVYDTVEEEIKRFDIFRDTLERIEEHNRKYHMGQKSYYMGVNQFSDMSHDEYLRHNGLRRGNRKYSKGEGCDSYTKSGKQLDDKVDWRDKGYVTPVKNQGQCGSCWSFSTTGSLEGQHFRQTGKLISLSEQQLVDCSGTFGNEGCNGGLMDNAFEYIKSIGGLEGEDDYPYKAKQGKCHLKKSLFKANDTGCTDVESGDEDALKDALASVGPISVAIDASHASFQSYDGGVYDEEECSSQNLDHGVLTVGYGTEENGGDYWLVKNSWGEMWGEEGYIKMSRNKDNQCGIATQASYPNVQL</sequence>
<keyword evidence="7" id="KW-0732">Signal</keyword>
<evidence type="ECO:0000256" key="7">
    <source>
        <dbReference type="SAM" id="SignalP"/>
    </source>
</evidence>
<dbReference type="InterPro" id="IPR000668">
    <property type="entry name" value="Peptidase_C1A_C"/>
</dbReference>